<dbReference type="PANTHER" id="PTHR11059:SF0">
    <property type="entry name" value="DNA REPAIR PROTEIN RECN"/>
    <property type="match status" value="1"/>
</dbReference>
<dbReference type="GO" id="GO:0009432">
    <property type="term" value="P:SOS response"/>
    <property type="evidence" value="ECO:0007669"/>
    <property type="project" value="TreeGrafter"/>
</dbReference>
<dbReference type="GO" id="GO:0006310">
    <property type="term" value="P:DNA recombination"/>
    <property type="evidence" value="ECO:0007669"/>
    <property type="project" value="InterPro"/>
</dbReference>
<sequence length="551" mass="63419">MLKTLKIENLAIIEDLNLEFEPGMTALTGQTGAGKSLLIDSLKLLFGARADQDLIRFQKSQATIVGVFTNLGTKLKQILENYQIKSEELVIKRIMSRDNKNQIQINQTTITLQDLRKIAFYLGDIHEQHDVSKLLDQNLQLSLIDQIDRLEVEPLINDFVIAKESYLSAKKKYTQALEKKAVKEKEIKALKEEIDELEKAKLDAEELTTLNETIEKLENQEKIVSSVSNAYEILEDMYQKQSLYDAAMSLKKVKDYDVIYEKAVDTILNSHYELEALRDELSQSLEVFSFHSSEYLNELQERDFFLKNLEKNYNKTINELIVYLKSIKEEVLMIEDYDGYVLNLKKDQDRLFKETLDLGIKLREKREKLSKRLEHEIITELKLLDLEKVRFQIAFDEQMDNFFEDGIDLVTFLISLNEGEPLRALYKTASGGELSRFMLALKIVFSRHQRINLVVFDEIDMGISGVAASKVAHRMKELSKDIQVLSITHLAQVAAIANNHYSITKVVKEGRTFTEVSNLETESRVRAIAEMLSGERISSYAIEHAKALLEK</sequence>
<dbReference type="PIRSF" id="PIRSF003128">
    <property type="entry name" value="RecN"/>
    <property type="match status" value="1"/>
</dbReference>
<gene>
    <name evidence="12" type="primary">recN</name>
    <name evidence="12" type="ORF">BN85311180</name>
</gene>
<comment type="function">
    <text evidence="1 9">May be involved in recombinational repair of damaged DNA.</text>
</comment>
<dbReference type="OrthoDB" id="9806954at2"/>
<keyword evidence="10" id="KW-0175">Coiled coil</keyword>
<dbReference type="CDD" id="cd03241">
    <property type="entry name" value="ABC_RecN"/>
    <property type="match status" value="1"/>
</dbReference>
<dbReference type="PANTHER" id="PTHR11059">
    <property type="entry name" value="DNA REPAIR PROTEIN RECN"/>
    <property type="match status" value="1"/>
</dbReference>
<evidence type="ECO:0000313" key="12">
    <source>
        <dbReference type="EMBL" id="CCV66139.1"/>
    </source>
</evidence>
<dbReference type="AlphaFoldDB" id="U4KT63"/>
<dbReference type="GO" id="GO:0043590">
    <property type="term" value="C:bacterial nucleoid"/>
    <property type="evidence" value="ECO:0007669"/>
    <property type="project" value="TreeGrafter"/>
</dbReference>
<evidence type="ECO:0000256" key="6">
    <source>
        <dbReference type="ARBA" id="ARBA00022840"/>
    </source>
</evidence>
<evidence type="ECO:0000313" key="13">
    <source>
        <dbReference type="Proteomes" id="UP000032737"/>
    </source>
</evidence>
<keyword evidence="4" id="KW-0547">Nucleotide-binding</keyword>
<dbReference type="Proteomes" id="UP000032737">
    <property type="component" value="Chromosome"/>
</dbReference>
<evidence type="ECO:0000259" key="11">
    <source>
        <dbReference type="Pfam" id="PF02463"/>
    </source>
</evidence>
<dbReference type="Pfam" id="PF02463">
    <property type="entry name" value="SMC_N"/>
    <property type="match status" value="1"/>
</dbReference>
<dbReference type="KEGG" id="abra:BN85311180"/>
<evidence type="ECO:0000256" key="4">
    <source>
        <dbReference type="ARBA" id="ARBA00022741"/>
    </source>
</evidence>
<organism evidence="12 13">
    <name type="scientific">Acholeplasma brassicae</name>
    <dbReference type="NCBI Taxonomy" id="61635"/>
    <lineage>
        <taxon>Bacteria</taxon>
        <taxon>Bacillati</taxon>
        <taxon>Mycoplasmatota</taxon>
        <taxon>Mollicutes</taxon>
        <taxon>Acholeplasmatales</taxon>
        <taxon>Acholeplasmataceae</taxon>
        <taxon>Acholeplasma</taxon>
    </lineage>
</organism>
<keyword evidence="5 9" id="KW-0227">DNA damage</keyword>
<dbReference type="SUPFAM" id="SSF52540">
    <property type="entry name" value="P-loop containing nucleoside triphosphate hydrolases"/>
    <property type="match status" value="1"/>
</dbReference>
<proteinExistence type="inferred from homology"/>
<dbReference type="EMBL" id="FO681348">
    <property type="protein sequence ID" value="CCV66139.1"/>
    <property type="molecule type" value="Genomic_DNA"/>
</dbReference>
<evidence type="ECO:0000256" key="5">
    <source>
        <dbReference type="ARBA" id="ARBA00022763"/>
    </source>
</evidence>
<dbReference type="STRING" id="61635.BN85311180"/>
<feature type="domain" description="RecF/RecN/SMC N-terminal" evidence="11">
    <location>
        <begin position="1"/>
        <end position="507"/>
    </location>
</feature>
<evidence type="ECO:0000256" key="10">
    <source>
        <dbReference type="SAM" id="Coils"/>
    </source>
</evidence>
<dbReference type="GO" id="GO:0006281">
    <property type="term" value="P:DNA repair"/>
    <property type="evidence" value="ECO:0007669"/>
    <property type="project" value="UniProtKB-KW"/>
</dbReference>
<dbReference type="RefSeq" id="WP_030004999.1">
    <property type="nucleotide sequence ID" value="NC_022549.1"/>
</dbReference>
<evidence type="ECO:0000256" key="8">
    <source>
        <dbReference type="ARBA" id="ARBA00033408"/>
    </source>
</evidence>
<dbReference type="HOGENOM" id="CLU_018297_3_1_14"/>
<dbReference type="InterPro" id="IPR004604">
    <property type="entry name" value="DNA_recomb/repair_RecN"/>
</dbReference>
<keyword evidence="6" id="KW-0067">ATP-binding</keyword>
<evidence type="ECO:0000256" key="3">
    <source>
        <dbReference type="ARBA" id="ARBA00021315"/>
    </source>
</evidence>
<evidence type="ECO:0000256" key="2">
    <source>
        <dbReference type="ARBA" id="ARBA00009441"/>
    </source>
</evidence>
<accession>U4KT63</accession>
<evidence type="ECO:0000256" key="9">
    <source>
        <dbReference type="PIRNR" id="PIRNR003128"/>
    </source>
</evidence>
<feature type="coiled-coil region" evidence="10">
    <location>
        <begin position="173"/>
        <end position="220"/>
    </location>
</feature>
<keyword evidence="7 9" id="KW-0234">DNA repair</keyword>
<dbReference type="InterPro" id="IPR027417">
    <property type="entry name" value="P-loop_NTPase"/>
</dbReference>
<dbReference type="GO" id="GO:0005524">
    <property type="term" value="F:ATP binding"/>
    <property type="evidence" value="ECO:0007669"/>
    <property type="project" value="UniProtKB-KW"/>
</dbReference>
<comment type="similarity">
    <text evidence="2 9">Belongs to the RecN family.</text>
</comment>
<protein>
    <recommendedName>
        <fullName evidence="3 9">DNA repair protein RecN</fullName>
    </recommendedName>
    <alternativeName>
        <fullName evidence="8 9">Recombination protein N</fullName>
    </alternativeName>
</protein>
<dbReference type="NCBIfam" id="TIGR00634">
    <property type="entry name" value="recN"/>
    <property type="match status" value="1"/>
</dbReference>
<name>U4KT63_9MOLU</name>
<evidence type="ECO:0000256" key="7">
    <source>
        <dbReference type="ARBA" id="ARBA00023204"/>
    </source>
</evidence>
<evidence type="ECO:0000256" key="1">
    <source>
        <dbReference type="ARBA" id="ARBA00003618"/>
    </source>
</evidence>
<dbReference type="InterPro" id="IPR003395">
    <property type="entry name" value="RecF/RecN/SMC_N"/>
</dbReference>
<reference evidence="12 13" key="1">
    <citation type="journal article" date="2013" name="J. Mol. Microbiol. Biotechnol.">
        <title>Analysis of the Complete Genomes of Acholeplasma brassicae , A. palmae and A. laidlawii and Their Comparison to the Obligate Parasites from ' Candidatus Phytoplasma'.</title>
        <authorList>
            <person name="Kube M."/>
            <person name="Siewert C."/>
            <person name="Migdoll A.M."/>
            <person name="Duduk B."/>
            <person name="Holz S."/>
            <person name="Rabus R."/>
            <person name="Seemuller E."/>
            <person name="Mitrovic J."/>
            <person name="Muller I."/>
            <person name="Buttner C."/>
            <person name="Reinhardt R."/>
        </authorList>
    </citation>
    <scope>NUCLEOTIDE SEQUENCE [LARGE SCALE GENOMIC DNA]</scope>
    <source>
        <strain evidence="13">0502</strain>
    </source>
</reference>
<keyword evidence="13" id="KW-1185">Reference proteome</keyword>
<dbReference type="Gene3D" id="3.40.50.300">
    <property type="entry name" value="P-loop containing nucleotide triphosphate hydrolases"/>
    <property type="match status" value="2"/>
</dbReference>